<dbReference type="AlphaFoldDB" id="A0A8A4TMW2"/>
<reference evidence="1" key="1">
    <citation type="submission" date="2021-03" db="EMBL/GenBank/DDBJ databases">
        <title>Acanthopleuribacteraceae sp. M133.</title>
        <authorList>
            <person name="Wang G."/>
        </authorList>
    </citation>
    <scope>NUCLEOTIDE SEQUENCE</scope>
    <source>
        <strain evidence="1">M133</strain>
    </source>
</reference>
<evidence type="ECO:0000313" key="1">
    <source>
        <dbReference type="EMBL" id="QTD50890.1"/>
    </source>
</evidence>
<gene>
    <name evidence="1" type="ORF">J3U87_00345</name>
</gene>
<keyword evidence="2" id="KW-1185">Reference proteome</keyword>
<dbReference type="Proteomes" id="UP000663929">
    <property type="component" value="Chromosome"/>
</dbReference>
<dbReference type="RefSeq" id="WP_237381031.1">
    <property type="nucleotide sequence ID" value="NZ_CP071793.1"/>
</dbReference>
<protein>
    <submittedName>
        <fullName evidence="1">Sulfotransferase</fullName>
    </submittedName>
</protein>
<dbReference type="SUPFAM" id="SSF52540">
    <property type="entry name" value="P-loop containing nucleoside triphosphate hydrolases"/>
    <property type="match status" value="1"/>
</dbReference>
<dbReference type="KEGG" id="scor:J3U87_00345"/>
<dbReference type="Gene3D" id="3.40.50.300">
    <property type="entry name" value="P-loop containing nucleotide triphosphate hydrolases"/>
    <property type="match status" value="1"/>
</dbReference>
<name>A0A8A4TMW2_SULCO</name>
<evidence type="ECO:0000313" key="2">
    <source>
        <dbReference type="Proteomes" id="UP000663929"/>
    </source>
</evidence>
<proteinExistence type="predicted"/>
<sequence length="326" mass="38182">MPPQLERLLYTLRTYAWLWDPRRFTNLPELKIDRPIFLVGTQGGGLTLLSRMLRRHPQAISASGDHRYWTSSDEIQNTMGLILPDSLSGIRFKAPPHPHFTPPRSWCYAARDLFPRYRRRAEDADLDQAARFKHCIRLAAVRHAPDRQNFRFVDKSQSFIVRAGLVWRLLEDCQPQFVLVPRDPYVSVQRAAEGKAGDMRRYASFLSLEERIDICAEHYANSFRSFFEDAESEGFPYHLVRFERLLEAPEATLRALCTFCGLDFREDMLPQASHRLPVGSRYRDRWFPLRADVNQAYLDRLHPHTVARVNHHCEGMIERLGYDVRR</sequence>
<organism evidence="1 2">
    <name type="scientific">Sulfidibacter corallicola</name>
    <dbReference type="NCBI Taxonomy" id="2818388"/>
    <lineage>
        <taxon>Bacteria</taxon>
        <taxon>Pseudomonadati</taxon>
        <taxon>Acidobacteriota</taxon>
        <taxon>Holophagae</taxon>
        <taxon>Acanthopleuribacterales</taxon>
        <taxon>Acanthopleuribacteraceae</taxon>
        <taxon>Sulfidibacter</taxon>
    </lineage>
</organism>
<dbReference type="Pfam" id="PF13469">
    <property type="entry name" value="Sulfotransfer_3"/>
    <property type="match status" value="1"/>
</dbReference>
<dbReference type="EMBL" id="CP071793">
    <property type="protein sequence ID" value="QTD50890.1"/>
    <property type="molecule type" value="Genomic_DNA"/>
</dbReference>
<accession>A0A8A4TMW2</accession>
<dbReference type="InterPro" id="IPR027417">
    <property type="entry name" value="P-loop_NTPase"/>
</dbReference>